<organism evidence="1 2">
    <name type="scientific">Mucor circinelloides f. lusitanicus</name>
    <name type="common">Mucor racemosus var. lusitanicus</name>
    <dbReference type="NCBI Taxonomy" id="29924"/>
    <lineage>
        <taxon>Eukaryota</taxon>
        <taxon>Fungi</taxon>
        <taxon>Fungi incertae sedis</taxon>
        <taxon>Mucoromycota</taxon>
        <taxon>Mucoromycotina</taxon>
        <taxon>Mucoromycetes</taxon>
        <taxon>Mucorales</taxon>
        <taxon>Mucorineae</taxon>
        <taxon>Mucoraceae</taxon>
        <taxon>Mucor</taxon>
    </lineage>
</organism>
<dbReference type="EMBL" id="JAAECE010000004">
    <property type="protein sequence ID" value="KAF1802593.1"/>
    <property type="molecule type" value="Genomic_DNA"/>
</dbReference>
<comment type="caution">
    <text evidence="1">The sequence shown here is derived from an EMBL/GenBank/DDBJ whole genome shotgun (WGS) entry which is preliminary data.</text>
</comment>
<accession>A0A8H4F3L4</accession>
<dbReference type="AlphaFoldDB" id="A0A8H4F3L4"/>
<proteinExistence type="predicted"/>
<evidence type="ECO:0000313" key="2">
    <source>
        <dbReference type="Proteomes" id="UP000469890"/>
    </source>
</evidence>
<sequence>MSYHKALKQQKKTTLCGRRAATAEQLLSTNSLHSCSTPYELEECVSIHKDNRDAIRSFYYSATQSKKTHQLEWNKQRGQDRIASKERQALAKRDTVRVMFVGDRGHGYGSAIKGHLRFGGHWKEERHARYVNKGTFICLHPQCPNAHVPVCRDQVSALAIGLAGMAQLLFGATFPYFNEISDYQCRELFDDQALLFLEKHEQMS</sequence>
<evidence type="ECO:0000313" key="1">
    <source>
        <dbReference type="EMBL" id="KAF1802593.1"/>
    </source>
</evidence>
<protein>
    <submittedName>
        <fullName evidence="1">Uncharacterized protein</fullName>
    </submittedName>
</protein>
<gene>
    <name evidence="1" type="ORF">FB192DRAFT_1281205</name>
</gene>
<reference evidence="1 2" key="1">
    <citation type="submission" date="2019-09" db="EMBL/GenBank/DDBJ databases">
        <authorList>
            <consortium name="DOE Joint Genome Institute"/>
            <person name="Mondo S.J."/>
            <person name="Navarro-Mendoza M.I."/>
            <person name="Perez-Arques C."/>
            <person name="Panchal S."/>
            <person name="Nicolas F.E."/>
            <person name="Ganguly P."/>
            <person name="Pangilinan J."/>
            <person name="Grigoriev I."/>
            <person name="Heitman J."/>
            <person name="Sanya K."/>
            <person name="Garre V."/>
        </authorList>
    </citation>
    <scope>NUCLEOTIDE SEQUENCE [LARGE SCALE GENOMIC DNA]</scope>
    <source>
        <strain evidence="1 2">MU402</strain>
    </source>
</reference>
<name>A0A8H4F3L4_MUCCL</name>
<dbReference type="Proteomes" id="UP000469890">
    <property type="component" value="Unassembled WGS sequence"/>
</dbReference>